<dbReference type="RefSeq" id="WP_193526640.1">
    <property type="nucleotide sequence ID" value="NZ_CAUBDY010000020.1"/>
</dbReference>
<protein>
    <submittedName>
        <fullName evidence="2">Uncharacterized protein</fullName>
    </submittedName>
</protein>
<proteinExistence type="predicted"/>
<evidence type="ECO:0000256" key="1">
    <source>
        <dbReference type="SAM" id="Phobius"/>
    </source>
</evidence>
<accession>A0AAW4UCE7</accession>
<keyword evidence="1" id="KW-0472">Membrane</keyword>
<keyword evidence="1" id="KW-0812">Transmembrane</keyword>
<keyword evidence="1" id="KW-1133">Transmembrane helix</keyword>
<feature type="transmembrane region" description="Helical" evidence="1">
    <location>
        <begin position="6"/>
        <end position="28"/>
    </location>
</feature>
<reference evidence="2" key="1">
    <citation type="submission" date="2021-10" db="EMBL/GenBank/DDBJ databases">
        <title>Collection of gut derived symbiotic bacterial strains cultured from healthy donors.</title>
        <authorList>
            <person name="Lin H."/>
            <person name="Littmann E."/>
            <person name="Claire K."/>
            <person name="Pamer E."/>
        </authorList>
    </citation>
    <scope>NUCLEOTIDE SEQUENCE</scope>
    <source>
        <strain evidence="2">MSK.7.16</strain>
    </source>
</reference>
<organism evidence="2 3">
    <name type="scientific">Megamonas funiformis</name>
    <dbReference type="NCBI Taxonomy" id="437897"/>
    <lineage>
        <taxon>Bacteria</taxon>
        <taxon>Bacillati</taxon>
        <taxon>Bacillota</taxon>
        <taxon>Negativicutes</taxon>
        <taxon>Selenomonadales</taxon>
        <taxon>Selenomonadaceae</taxon>
        <taxon>Megamonas</taxon>
    </lineage>
</organism>
<comment type="caution">
    <text evidence="2">The sequence shown here is derived from an EMBL/GenBank/DDBJ whole genome shotgun (WGS) entry which is preliminary data.</text>
</comment>
<evidence type="ECO:0000313" key="2">
    <source>
        <dbReference type="EMBL" id="MCB6829321.1"/>
    </source>
</evidence>
<evidence type="ECO:0000313" key="3">
    <source>
        <dbReference type="Proteomes" id="UP001198190"/>
    </source>
</evidence>
<dbReference type="Proteomes" id="UP001198190">
    <property type="component" value="Unassembled WGS sequence"/>
</dbReference>
<dbReference type="AlphaFoldDB" id="A0AAW4UCE7"/>
<sequence>MFINKTYKAILLVDVLLGLCLVITLYYIGDLSFKNYYSAKLDQRKVQVDMFDKALEGYANNHLAIKNITYDEEGKQNVIYQKTYPSSLDELEKNGYIKLLSDEDMDNFKYTPKKETTYGNTQNIVSYELKVKIPNSDSYYISPGSIRSEYMSKE</sequence>
<gene>
    <name evidence="2" type="ORF">LIY65_11540</name>
</gene>
<dbReference type="EMBL" id="JAJCGD010000048">
    <property type="protein sequence ID" value="MCB6829321.1"/>
    <property type="molecule type" value="Genomic_DNA"/>
</dbReference>
<name>A0AAW4UCE7_9FIRM</name>